<dbReference type="AlphaFoldDB" id="A0A242PAA3"/>
<keyword evidence="6" id="KW-0460">Magnesium</keyword>
<evidence type="ECO:0000256" key="4">
    <source>
        <dbReference type="ARBA" id="ARBA00022683"/>
    </source>
</evidence>
<dbReference type="Pfam" id="PF02255">
    <property type="entry name" value="PTS_IIA"/>
    <property type="match status" value="1"/>
</dbReference>
<proteinExistence type="predicted"/>
<evidence type="ECO:0000256" key="2">
    <source>
        <dbReference type="ARBA" id="ARBA00022597"/>
    </source>
</evidence>
<evidence type="ECO:0000313" key="10">
    <source>
        <dbReference type="Proteomes" id="UP000194968"/>
    </source>
</evidence>
<dbReference type="PROSITE" id="PS51095">
    <property type="entry name" value="PTS_EIIA_TYPE_3"/>
    <property type="match status" value="1"/>
</dbReference>
<dbReference type="RefSeq" id="WP_034902898.1">
    <property type="nucleotide sequence ID" value="NZ_CAMLFL010000009.1"/>
</dbReference>
<name>A0A242PAA3_9GAMM</name>
<dbReference type="SUPFAM" id="SSF46973">
    <property type="entry name" value="Enzyme IIa from lactose specific PTS, IIa-lac"/>
    <property type="match status" value="1"/>
</dbReference>
<keyword evidence="2" id="KW-0762">Sugar transport</keyword>
<comment type="caution">
    <text evidence="8">The sequence shown here is derived from an EMBL/GenBank/DDBJ whole genome shotgun (WGS) entry which is preliminary data.</text>
</comment>
<dbReference type="CDD" id="cd00215">
    <property type="entry name" value="PTS_IIA_lac"/>
    <property type="match status" value="1"/>
</dbReference>
<dbReference type="GO" id="GO:0046872">
    <property type="term" value="F:metal ion binding"/>
    <property type="evidence" value="ECO:0007669"/>
    <property type="project" value="UniProtKB-KW"/>
</dbReference>
<keyword evidence="3" id="KW-0808">Transferase</keyword>
<evidence type="ECO:0000256" key="5">
    <source>
        <dbReference type="PIRSR" id="PIRSR000699-1"/>
    </source>
</evidence>
<evidence type="ECO:0000313" key="8">
    <source>
        <dbReference type="EMBL" id="OTQ48023.1"/>
    </source>
</evidence>
<accession>A0A242NRS3</accession>
<dbReference type="InterPro" id="IPR003188">
    <property type="entry name" value="PTS_IIA_lac/cel"/>
</dbReference>
<dbReference type="OrthoDB" id="350602at2"/>
<dbReference type="EMBL" id="QGLO01000002">
    <property type="protein sequence ID" value="PXY92809.1"/>
    <property type="molecule type" value="Genomic_DNA"/>
</dbReference>
<dbReference type="InterPro" id="IPR036542">
    <property type="entry name" value="PTS_IIA_lac/cel_sf"/>
</dbReference>
<keyword evidence="11" id="KW-1185">Reference proteome</keyword>
<feature type="active site" description="Tele-phosphohistidine intermediate" evidence="5">
    <location>
        <position position="76"/>
    </location>
</feature>
<reference evidence="9 11" key="2">
    <citation type="submission" date="2018-05" db="EMBL/GenBank/DDBJ databases">
        <title>Reference genomes for bee gut microbiota database.</title>
        <authorList>
            <person name="Ellegaard K.M."/>
        </authorList>
    </citation>
    <scope>NUCLEOTIDE SEQUENCE [LARGE SCALE GENOMIC DNA]</scope>
    <source>
        <strain evidence="9 11">ESL0172</strain>
    </source>
</reference>
<dbReference type="Proteomes" id="UP000194968">
    <property type="component" value="Unassembled WGS sequence"/>
</dbReference>
<evidence type="ECO:0000256" key="1">
    <source>
        <dbReference type="ARBA" id="ARBA00022448"/>
    </source>
</evidence>
<evidence type="ECO:0000313" key="11">
    <source>
        <dbReference type="Proteomes" id="UP000247673"/>
    </source>
</evidence>
<dbReference type="EMBL" id="NASK01000104">
    <property type="protein sequence ID" value="OTQ48023.1"/>
    <property type="molecule type" value="Genomic_DNA"/>
</dbReference>
<evidence type="ECO:0000256" key="7">
    <source>
        <dbReference type="PROSITE-ProRule" id="PRU00418"/>
    </source>
</evidence>
<dbReference type="PIRSF" id="PIRSF000699">
    <property type="entry name" value="PTS_IILac_III"/>
    <property type="match status" value="1"/>
</dbReference>
<sequence length="101" mass="11494">MNEYEEIVMQLITNSGDARSRCLKAIRAARKGNFEQADSLIEEVKKFLAIAHKTQTELIQNEIQGNHIPVSLLIIHAQDHLMNAISMRDLAIEIIEILKDK</sequence>
<dbReference type="GO" id="GO:0009401">
    <property type="term" value="P:phosphoenolpyruvate-dependent sugar phosphotransferase system"/>
    <property type="evidence" value="ECO:0007669"/>
    <property type="project" value="UniProtKB-KW"/>
</dbReference>
<accession>A0A242PAA3</accession>
<dbReference type="GeneID" id="99743905"/>
<reference evidence="8 10" key="1">
    <citation type="submission" date="2017-03" db="EMBL/GenBank/DDBJ databases">
        <title>Comparative genomics of honeybee gut symbionts reveal geographically distinct and subgroup specific antibiotic resistance.</title>
        <authorList>
            <person name="Ludvigsen J."/>
            <person name="Porcellato D."/>
            <person name="Labee-Lund T.M."/>
            <person name="Amdam G.V."/>
            <person name="Rudi K."/>
        </authorList>
    </citation>
    <scope>NUCLEOTIDE SEQUENCE [LARGE SCALE GENOMIC DNA]</scope>
    <source>
        <strain evidence="8 10">A-4-12</strain>
    </source>
</reference>
<gene>
    <name evidence="8" type="ORF">B6D06_11145</name>
    <name evidence="9" type="ORF">DKK78_00340</name>
</gene>
<keyword evidence="6" id="KW-0479">Metal-binding</keyword>
<comment type="cofactor">
    <cofactor evidence="6">
        <name>Mg(2+)</name>
        <dbReference type="ChEBI" id="CHEBI:18420"/>
    </cofactor>
    <text evidence="6">Binds 1 Mg(2+) ion per trimer.</text>
</comment>
<organism evidence="8 10">
    <name type="scientific">Gilliamella apis</name>
    <dbReference type="NCBI Taxonomy" id="1970738"/>
    <lineage>
        <taxon>Bacteria</taxon>
        <taxon>Pseudomonadati</taxon>
        <taxon>Pseudomonadota</taxon>
        <taxon>Gammaproteobacteria</taxon>
        <taxon>Orbales</taxon>
        <taxon>Orbaceae</taxon>
        <taxon>Gilliamella</taxon>
    </lineage>
</organism>
<feature type="modified residue" description="Phosphohistidine; by HPr" evidence="7">
    <location>
        <position position="76"/>
    </location>
</feature>
<dbReference type="Proteomes" id="UP000247673">
    <property type="component" value="Unassembled WGS sequence"/>
</dbReference>
<dbReference type="GO" id="GO:0016740">
    <property type="term" value="F:transferase activity"/>
    <property type="evidence" value="ECO:0007669"/>
    <property type="project" value="UniProtKB-KW"/>
</dbReference>
<keyword evidence="1" id="KW-0813">Transport</keyword>
<protein>
    <submittedName>
        <fullName evidence="8">PTS lactose/cellobiose transporter subunit IIA</fullName>
    </submittedName>
</protein>
<evidence type="ECO:0000313" key="9">
    <source>
        <dbReference type="EMBL" id="PXY92809.1"/>
    </source>
</evidence>
<evidence type="ECO:0000256" key="3">
    <source>
        <dbReference type="ARBA" id="ARBA00022679"/>
    </source>
</evidence>
<keyword evidence="4" id="KW-0598">Phosphotransferase system</keyword>
<dbReference type="PANTHER" id="PTHR34382">
    <property type="entry name" value="PTS SYSTEM N,N'-DIACETYLCHITOBIOSE-SPECIFIC EIIA COMPONENT"/>
    <property type="match status" value="1"/>
</dbReference>
<dbReference type="PANTHER" id="PTHR34382:SF7">
    <property type="entry name" value="PTS SYSTEM N,N'-DIACETYLCHITOBIOSE-SPECIFIC EIIA COMPONENT"/>
    <property type="match status" value="1"/>
</dbReference>
<evidence type="ECO:0000256" key="6">
    <source>
        <dbReference type="PIRSR" id="PIRSR000699-2"/>
    </source>
</evidence>
<dbReference type="Gene3D" id="1.20.58.80">
    <property type="entry name" value="Phosphotransferase system, lactose/cellobiose-type IIA subunit"/>
    <property type="match status" value="1"/>
</dbReference>
<feature type="binding site" evidence="6">
    <location>
        <position position="79"/>
    </location>
    <ligand>
        <name>Mg(2+)</name>
        <dbReference type="ChEBI" id="CHEBI:18420"/>
        <note>ligand shared between all trimeric partners</note>
    </ligand>
</feature>